<dbReference type="RefSeq" id="WP_073320341.1">
    <property type="nucleotide sequence ID" value="NZ_FQWD01000002.1"/>
</dbReference>
<evidence type="ECO:0000313" key="10">
    <source>
        <dbReference type="EMBL" id="SHG18170.1"/>
    </source>
</evidence>
<comment type="domain">
    <text evidence="7">The transmembrane domain is a dimerization domain.</text>
</comment>
<keyword evidence="3 7" id="KW-0812">Transmembrane</keyword>
<evidence type="ECO:0000256" key="6">
    <source>
        <dbReference type="ARBA" id="ARBA00023186"/>
    </source>
</evidence>
<dbReference type="InterPro" id="IPR036869">
    <property type="entry name" value="J_dom_sf"/>
</dbReference>
<dbReference type="InterPro" id="IPR023749">
    <property type="entry name" value="DjlA"/>
</dbReference>
<keyword evidence="11" id="KW-1185">Reference proteome</keyword>
<dbReference type="GO" id="GO:0051087">
    <property type="term" value="F:protein-folding chaperone binding"/>
    <property type="evidence" value="ECO:0007669"/>
    <property type="project" value="InterPro"/>
</dbReference>
<comment type="function">
    <text evidence="7">Regulatory DnaK co-chaperone. Direct interaction between DnaK and DjlA is needed for the induction of the wcaABCDE operon, involved in the synthesis of a colanic acid polysaccharide capsule, possibly through activation of the RcsB/RcsC phosphotransfer signaling pathway. The colanic acid capsule may help the bacterium survive conditions outside the host.</text>
</comment>
<sequence length="282" mass="31817">MPSWGTVLGFIFGFLAFRIPGAILGAVVGYLFDKGYAQDFNQSGGFGRFFTSQDAMKQQAIFFHSLFASLGHLAKADGQVTEHEILVATRLMDDMKLHGDARKEAQQAFREGKERDFPISDILKQLHESCHGRRDILQVFLEILIQSAFADGHLSRDEYQVLEKVAKPLGFVRRDLDYLIAIYEAEIRFRRQSRSQGQGQGQRRQAQSNSGPTLEDAYTILGVSASDDEKAIKRAYRKRMSEHHPDKLASKGLPEQAMEIAKSKAQDIQAAYELVKSRRGFK</sequence>
<organism evidence="10 11">
    <name type="scientific">Marisediminitalea aggregata</name>
    <dbReference type="NCBI Taxonomy" id="634436"/>
    <lineage>
        <taxon>Bacteria</taxon>
        <taxon>Pseudomonadati</taxon>
        <taxon>Pseudomonadota</taxon>
        <taxon>Gammaproteobacteria</taxon>
        <taxon>Alteromonadales</taxon>
        <taxon>Alteromonadaceae</taxon>
        <taxon>Marisediminitalea</taxon>
    </lineage>
</organism>
<gene>
    <name evidence="7" type="primary">djlA</name>
    <name evidence="10" type="ORF">SAMN05216361_1573</name>
</gene>
<dbReference type="InterPro" id="IPR050817">
    <property type="entry name" value="DjlA_DnaK_co-chaperone"/>
</dbReference>
<name>A0A1M5HQF9_9ALTE</name>
<evidence type="ECO:0000256" key="8">
    <source>
        <dbReference type="SAM" id="MobiDB-lite"/>
    </source>
</evidence>
<dbReference type="Pfam" id="PF05099">
    <property type="entry name" value="TerB"/>
    <property type="match status" value="1"/>
</dbReference>
<dbReference type="GO" id="GO:0005886">
    <property type="term" value="C:plasma membrane"/>
    <property type="evidence" value="ECO:0007669"/>
    <property type="project" value="UniProtKB-SubCell"/>
</dbReference>
<keyword evidence="6 7" id="KW-0143">Chaperone</keyword>
<evidence type="ECO:0000313" key="11">
    <source>
        <dbReference type="Proteomes" id="UP000184520"/>
    </source>
</evidence>
<keyword evidence="1 7" id="KW-1003">Cell membrane</keyword>
<feature type="region of interest" description="Disordered" evidence="8">
    <location>
        <begin position="192"/>
        <end position="212"/>
    </location>
</feature>
<dbReference type="CDD" id="cd06257">
    <property type="entry name" value="DnaJ"/>
    <property type="match status" value="1"/>
</dbReference>
<dbReference type="PRINTS" id="PR00625">
    <property type="entry name" value="JDOMAIN"/>
</dbReference>
<dbReference type="HAMAP" id="MF_01153">
    <property type="entry name" value="DjlA"/>
    <property type="match status" value="1"/>
</dbReference>
<feature type="topological domain" description="Cytoplasmic" evidence="7">
    <location>
        <begin position="31"/>
        <end position="282"/>
    </location>
</feature>
<dbReference type="InterPro" id="IPR029024">
    <property type="entry name" value="TerB-like"/>
</dbReference>
<dbReference type="AlphaFoldDB" id="A0A1M5HQF9"/>
<feature type="compositionally biased region" description="Low complexity" evidence="8">
    <location>
        <begin position="194"/>
        <end position="211"/>
    </location>
</feature>
<dbReference type="PANTHER" id="PTHR24074">
    <property type="entry name" value="CO-CHAPERONE PROTEIN DJLA"/>
    <property type="match status" value="1"/>
</dbReference>
<keyword evidence="2 7" id="KW-0997">Cell inner membrane</keyword>
<feature type="domain" description="J" evidence="9">
    <location>
        <begin position="216"/>
        <end position="282"/>
    </location>
</feature>
<reference evidence="11" key="1">
    <citation type="submission" date="2016-11" db="EMBL/GenBank/DDBJ databases">
        <authorList>
            <person name="Varghese N."/>
            <person name="Submissions S."/>
        </authorList>
    </citation>
    <scope>NUCLEOTIDE SEQUENCE [LARGE SCALE GENOMIC DNA]</scope>
    <source>
        <strain evidence="11">CGMCC 1.8995</strain>
    </source>
</reference>
<evidence type="ECO:0000256" key="4">
    <source>
        <dbReference type="ARBA" id="ARBA00022989"/>
    </source>
</evidence>
<feature type="topological domain" description="Periplasmic" evidence="7">
    <location>
        <begin position="1"/>
        <end position="6"/>
    </location>
</feature>
<dbReference type="STRING" id="634436.SAMN05216361_1573"/>
<evidence type="ECO:0000256" key="7">
    <source>
        <dbReference type="HAMAP-Rule" id="MF_01153"/>
    </source>
</evidence>
<dbReference type="InterPro" id="IPR001623">
    <property type="entry name" value="DnaJ_domain"/>
</dbReference>
<evidence type="ECO:0000256" key="3">
    <source>
        <dbReference type="ARBA" id="ARBA00022692"/>
    </source>
</evidence>
<dbReference type="SMART" id="SM00271">
    <property type="entry name" value="DnaJ"/>
    <property type="match status" value="1"/>
</dbReference>
<dbReference type="EMBL" id="FQWD01000002">
    <property type="protein sequence ID" value="SHG18170.1"/>
    <property type="molecule type" value="Genomic_DNA"/>
</dbReference>
<dbReference type="Gene3D" id="1.10.287.110">
    <property type="entry name" value="DnaJ domain"/>
    <property type="match status" value="1"/>
</dbReference>
<dbReference type="InterPro" id="IPR007791">
    <property type="entry name" value="DjlA_N"/>
</dbReference>
<dbReference type="OrthoDB" id="9782583at2"/>
<accession>A0A1M5HQF9</accession>
<evidence type="ECO:0000256" key="5">
    <source>
        <dbReference type="ARBA" id="ARBA00023136"/>
    </source>
</evidence>
<keyword evidence="4 7" id="KW-1133">Transmembrane helix</keyword>
<dbReference type="Proteomes" id="UP000184520">
    <property type="component" value="Unassembled WGS sequence"/>
</dbReference>
<dbReference type="CDD" id="cd07316">
    <property type="entry name" value="terB_like_DjlA"/>
    <property type="match status" value="1"/>
</dbReference>
<dbReference type="SUPFAM" id="SSF158682">
    <property type="entry name" value="TerB-like"/>
    <property type="match status" value="1"/>
</dbReference>
<evidence type="ECO:0000256" key="2">
    <source>
        <dbReference type="ARBA" id="ARBA00022519"/>
    </source>
</evidence>
<dbReference type="SUPFAM" id="SSF46565">
    <property type="entry name" value="Chaperone J-domain"/>
    <property type="match status" value="1"/>
</dbReference>
<protein>
    <recommendedName>
        <fullName evidence="7">Co-chaperone protein DjlA</fullName>
    </recommendedName>
</protein>
<evidence type="ECO:0000256" key="1">
    <source>
        <dbReference type="ARBA" id="ARBA00022475"/>
    </source>
</evidence>
<evidence type="ECO:0000259" key="9">
    <source>
        <dbReference type="PROSITE" id="PS50076"/>
    </source>
</evidence>
<dbReference type="Pfam" id="PF00226">
    <property type="entry name" value="DnaJ"/>
    <property type="match status" value="1"/>
</dbReference>
<dbReference type="PROSITE" id="PS50076">
    <property type="entry name" value="DNAJ_2"/>
    <property type="match status" value="1"/>
</dbReference>
<dbReference type="Gene3D" id="1.10.3680.10">
    <property type="entry name" value="TerB-like"/>
    <property type="match status" value="1"/>
</dbReference>
<keyword evidence="5 7" id="KW-0472">Membrane</keyword>
<dbReference type="NCBIfam" id="NF006948">
    <property type="entry name" value="PRK09430.1"/>
    <property type="match status" value="1"/>
</dbReference>
<comment type="subcellular location">
    <subcellularLocation>
        <location evidence="7">Cell inner membrane</location>
        <topology evidence="7">Single-pass type III membrane protein</topology>
    </subcellularLocation>
</comment>
<comment type="subunit">
    <text evidence="7">Homodimer.</text>
</comment>
<proteinExistence type="inferred from homology"/>